<organism evidence="1">
    <name type="scientific">Trepomonas sp. PC1</name>
    <dbReference type="NCBI Taxonomy" id="1076344"/>
    <lineage>
        <taxon>Eukaryota</taxon>
        <taxon>Metamonada</taxon>
        <taxon>Diplomonadida</taxon>
        <taxon>Hexamitidae</taxon>
        <taxon>Hexamitinae</taxon>
        <taxon>Trepomonas</taxon>
    </lineage>
</organism>
<dbReference type="EMBL" id="GDID01007296">
    <property type="protein sequence ID" value="JAP89310.1"/>
    <property type="molecule type" value="Transcribed_RNA"/>
</dbReference>
<sequence length="345" mass="40398">MGCGISQQPEEAPELTKDDEQLPYSVNFGQHFKPELFAGEFIEVCIENLTTKVTDQDFNYSVSSNNLTMGTETDRPTVDRKVTNVEQLMDEFDISFLEAVNIEDSEDMQFDLFFRQQFKQENRSMKPTREKISFLEMLDIIRRDLRYVRPQDLFALYILQDCKPITQNQLQHQFRQFDQQACSIPLQKFLLTYYLASPEQFKRIISQPLYILFYCVDFNYNQIVSNADLLGSFSKFATLTKPQTKVFNQKALFNLLQFESLVLNKLYGELELQIEFSAKRNDVSAFLKKEKEKIKTQREKIGANIERFLMKMSPSVEHIVNNRSQAQMFDAEKSKIQLAKGLDEM</sequence>
<accession>A0A146JXB2</accession>
<reference evidence="1" key="1">
    <citation type="submission" date="2015-07" db="EMBL/GenBank/DDBJ databases">
        <title>Adaptation to a free-living lifestyle via gene acquisitions in the diplomonad Trepomonas sp. PC1.</title>
        <authorList>
            <person name="Xu F."/>
            <person name="Jerlstrom-Hultqvist J."/>
            <person name="Kolisko M."/>
            <person name="Simpson A.G.B."/>
            <person name="Roger A.J."/>
            <person name="Svard S.G."/>
            <person name="Andersson J.O."/>
        </authorList>
    </citation>
    <scope>NUCLEOTIDE SEQUENCE</scope>
    <source>
        <strain evidence="1">PC1</strain>
    </source>
</reference>
<evidence type="ECO:0000313" key="1">
    <source>
        <dbReference type="EMBL" id="JAP89310.1"/>
    </source>
</evidence>
<dbReference type="AlphaFoldDB" id="A0A146JXB2"/>
<name>A0A146JXB2_9EUKA</name>
<protein>
    <submittedName>
        <fullName evidence="1">Uncharacterized protein</fullName>
    </submittedName>
</protein>
<proteinExistence type="predicted"/>
<gene>
    <name evidence="1" type="ORF">TPC1_31195</name>
</gene>